<keyword evidence="2" id="KW-1133">Transmembrane helix</keyword>
<keyword evidence="2" id="KW-0812">Transmembrane</keyword>
<evidence type="ECO:0000256" key="2">
    <source>
        <dbReference type="SAM" id="Phobius"/>
    </source>
</evidence>
<proteinExistence type="predicted"/>
<gene>
    <name evidence="3" type="ORF">GDO78_012219</name>
</gene>
<feature type="compositionally biased region" description="Polar residues" evidence="1">
    <location>
        <begin position="79"/>
        <end position="92"/>
    </location>
</feature>
<dbReference type="EMBL" id="WNTK01000007">
    <property type="protein sequence ID" value="KAG9480639.1"/>
    <property type="molecule type" value="Genomic_DNA"/>
</dbReference>
<protein>
    <submittedName>
        <fullName evidence="3">Uncharacterized protein</fullName>
    </submittedName>
</protein>
<evidence type="ECO:0000313" key="3">
    <source>
        <dbReference type="EMBL" id="KAG9480639.1"/>
    </source>
</evidence>
<keyword evidence="4" id="KW-1185">Reference proteome</keyword>
<evidence type="ECO:0000313" key="4">
    <source>
        <dbReference type="Proteomes" id="UP000770717"/>
    </source>
</evidence>
<feature type="region of interest" description="Disordered" evidence="1">
    <location>
        <begin position="79"/>
        <end position="101"/>
    </location>
</feature>
<keyword evidence="2" id="KW-0472">Membrane</keyword>
<organism evidence="3 4">
    <name type="scientific">Eleutherodactylus coqui</name>
    <name type="common">Puerto Rican coqui</name>
    <dbReference type="NCBI Taxonomy" id="57060"/>
    <lineage>
        <taxon>Eukaryota</taxon>
        <taxon>Metazoa</taxon>
        <taxon>Chordata</taxon>
        <taxon>Craniata</taxon>
        <taxon>Vertebrata</taxon>
        <taxon>Euteleostomi</taxon>
        <taxon>Amphibia</taxon>
        <taxon>Batrachia</taxon>
        <taxon>Anura</taxon>
        <taxon>Neobatrachia</taxon>
        <taxon>Hyloidea</taxon>
        <taxon>Eleutherodactylidae</taxon>
        <taxon>Eleutherodactylinae</taxon>
        <taxon>Eleutherodactylus</taxon>
        <taxon>Eleutherodactylus</taxon>
    </lineage>
</organism>
<comment type="caution">
    <text evidence="3">The sequence shown here is derived from an EMBL/GenBank/DDBJ whole genome shotgun (WGS) entry which is preliminary data.</text>
</comment>
<reference evidence="3" key="1">
    <citation type="thesis" date="2020" institute="ProQuest LLC" country="789 East Eisenhower Parkway, Ann Arbor, MI, USA">
        <title>Comparative Genomics and Chromosome Evolution.</title>
        <authorList>
            <person name="Mudd A.B."/>
        </authorList>
    </citation>
    <scope>NUCLEOTIDE SEQUENCE</scope>
    <source>
        <strain evidence="3">HN-11 Male</strain>
        <tissue evidence="3">Kidney and liver</tissue>
    </source>
</reference>
<name>A0A8J6F3Z3_ELECQ</name>
<accession>A0A8J6F3Z3</accession>
<dbReference type="Proteomes" id="UP000770717">
    <property type="component" value="Unassembled WGS sequence"/>
</dbReference>
<evidence type="ECO:0000256" key="1">
    <source>
        <dbReference type="SAM" id="MobiDB-lite"/>
    </source>
</evidence>
<dbReference type="AlphaFoldDB" id="A0A8J6F3Z3"/>
<sequence>MPKLCNNCNFLLFPHCRVNLLEGGRGTLSQTVAHYNSLTQKLIIYILMVPAIISETLLAVLLGNKTAFLLKIHRRAAQVSTEENNDSETIPSGIQVYQGKP</sequence>
<feature type="transmembrane region" description="Helical" evidence="2">
    <location>
        <begin position="42"/>
        <end position="64"/>
    </location>
</feature>